<feature type="non-terminal residue" evidence="1">
    <location>
        <position position="49"/>
    </location>
</feature>
<reference evidence="1 2" key="1">
    <citation type="submission" date="2005-09" db="EMBL/GenBank/DDBJ databases">
        <authorList>
            <person name="Mural R.J."/>
            <person name="Li P.W."/>
            <person name="Adams M.D."/>
            <person name="Amanatides P.G."/>
            <person name="Baden-Tillson H."/>
            <person name="Barnstead M."/>
            <person name="Chin S.H."/>
            <person name="Dew I."/>
            <person name="Evans C.A."/>
            <person name="Ferriera S."/>
            <person name="Flanigan M."/>
            <person name="Fosler C."/>
            <person name="Glodek A."/>
            <person name="Gu Z."/>
            <person name="Holt R.A."/>
            <person name="Jennings D."/>
            <person name="Kraft C.L."/>
            <person name="Lu F."/>
            <person name="Nguyen T."/>
            <person name="Nusskern D.R."/>
            <person name="Pfannkoch C.M."/>
            <person name="Sitter C."/>
            <person name="Sutton G.G."/>
            <person name="Venter J.C."/>
            <person name="Wang Z."/>
            <person name="Woodage T."/>
            <person name="Zheng X.H."/>
            <person name="Zhong F."/>
        </authorList>
    </citation>
    <scope>NUCLEOTIDE SEQUENCE [LARGE SCALE GENOMIC DNA]</scope>
    <source>
        <strain>BN</strain>
        <strain evidence="2">Sprague-Dawley</strain>
    </source>
</reference>
<dbReference type="AlphaFoldDB" id="A6JWU7"/>
<name>A6JWU7_RAT</name>
<proteinExistence type="predicted"/>
<evidence type="ECO:0000313" key="2">
    <source>
        <dbReference type="Proteomes" id="UP000234681"/>
    </source>
</evidence>
<protein>
    <submittedName>
        <fullName evidence="1">RCG32086</fullName>
    </submittedName>
</protein>
<sequence length="49" mass="5669">MNRDTVNYLFNKDCQLATSTFYPVCFSVNHQGCYFVLNCGLCSHLWDPC</sequence>
<evidence type="ECO:0000313" key="1">
    <source>
        <dbReference type="EMBL" id="EDL96663.1"/>
    </source>
</evidence>
<dbReference type="EMBL" id="CH474005">
    <property type="protein sequence ID" value="EDL96663.1"/>
    <property type="molecule type" value="Genomic_DNA"/>
</dbReference>
<organism evidence="1 2">
    <name type="scientific">Rattus norvegicus</name>
    <name type="common">Rat</name>
    <dbReference type="NCBI Taxonomy" id="10116"/>
    <lineage>
        <taxon>Eukaryota</taxon>
        <taxon>Metazoa</taxon>
        <taxon>Chordata</taxon>
        <taxon>Craniata</taxon>
        <taxon>Vertebrata</taxon>
        <taxon>Euteleostomi</taxon>
        <taxon>Mammalia</taxon>
        <taxon>Eutheria</taxon>
        <taxon>Euarchontoglires</taxon>
        <taxon>Glires</taxon>
        <taxon>Rodentia</taxon>
        <taxon>Myomorpha</taxon>
        <taxon>Muroidea</taxon>
        <taxon>Muridae</taxon>
        <taxon>Murinae</taxon>
        <taxon>Rattus</taxon>
    </lineage>
</organism>
<gene>
    <name evidence="1" type="ORF">rCG_32086</name>
</gene>
<dbReference type="Proteomes" id="UP000234681">
    <property type="component" value="Chromosome 3"/>
</dbReference>
<accession>A6JWU7</accession>